<dbReference type="RefSeq" id="XP_007674341.1">
    <property type="nucleotide sequence ID" value="XM_007676151.1"/>
</dbReference>
<keyword evidence="2" id="KW-1185">Reference proteome</keyword>
<evidence type="ECO:0000313" key="2">
    <source>
        <dbReference type="Proteomes" id="UP000011761"/>
    </source>
</evidence>
<sequence length="58" mass="6550">MGQINPTNARNQGSFFAVYRRIVANLVDLCDIDAQERPTRHCRSGIPDCTSLIWSRSV</sequence>
<accession>M2N1I9</accession>
<dbReference type="EMBL" id="KB445553">
    <property type="protein sequence ID" value="EMC97798.1"/>
    <property type="molecule type" value="Genomic_DNA"/>
</dbReference>
<reference evidence="1 2" key="1">
    <citation type="journal article" date="2012" name="PLoS Pathog.">
        <title>Diverse lifestyles and strategies of plant pathogenesis encoded in the genomes of eighteen Dothideomycetes fungi.</title>
        <authorList>
            <person name="Ohm R.A."/>
            <person name="Feau N."/>
            <person name="Henrissat B."/>
            <person name="Schoch C.L."/>
            <person name="Horwitz B.A."/>
            <person name="Barry K.W."/>
            <person name="Condon B.J."/>
            <person name="Copeland A.C."/>
            <person name="Dhillon B."/>
            <person name="Glaser F."/>
            <person name="Hesse C.N."/>
            <person name="Kosti I."/>
            <person name="LaButti K."/>
            <person name="Lindquist E.A."/>
            <person name="Lucas S."/>
            <person name="Salamov A.A."/>
            <person name="Bradshaw R.E."/>
            <person name="Ciuffetti L."/>
            <person name="Hamelin R.C."/>
            <person name="Kema G.H.J."/>
            <person name="Lawrence C."/>
            <person name="Scott J.A."/>
            <person name="Spatafora J.W."/>
            <person name="Turgeon B.G."/>
            <person name="de Wit P.J.G.M."/>
            <person name="Zhong S."/>
            <person name="Goodwin S.B."/>
            <person name="Grigoriev I.V."/>
        </authorList>
    </citation>
    <scope>NUCLEOTIDE SEQUENCE [LARGE SCALE GENOMIC DNA]</scope>
    <source>
        <strain evidence="1 2">UAMH 10762</strain>
    </source>
</reference>
<name>M2N1I9_BAUPA</name>
<dbReference type="HOGENOM" id="CLU_2978774_0_0_1"/>
<gene>
    <name evidence="1" type="ORF">BAUCODRAFT_31802</name>
</gene>
<proteinExistence type="predicted"/>
<dbReference type="GeneID" id="19111592"/>
<protein>
    <submittedName>
        <fullName evidence="1">Uncharacterized protein</fullName>
    </submittedName>
</protein>
<evidence type="ECO:0000313" key="1">
    <source>
        <dbReference type="EMBL" id="EMC97798.1"/>
    </source>
</evidence>
<dbReference type="Proteomes" id="UP000011761">
    <property type="component" value="Unassembled WGS sequence"/>
</dbReference>
<organism evidence="1 2">
    <name type="scientific">Baudoinia panamericana (strain UAMH 10762)</name>
    <name type="common">Angels' share fungus</name>
    <name type="synonym">Baudoinia compniacensis (strain UAMH 10762)</name>
    <dbReference type="NCBI Taxonomy" id="717646"/>
    <lineage>
        <taxon>Eukaryota</taxon>
        <taxon>Fungi</taxon>
        <taxon>Dikarya</taxon>
        <taxon>Ascomycota</taxon>
        <taxon>Pezizomycotina</taxon>
        <taxon>Dothideomycetes</taxon>
        <taxon>Dothideomycetidae</taxon>
        <taxon>Mycosphaerellales</taxon>
        <taxon>Teratosphaeriaceae</taxon>
        <taxon>Baudoinia</taxon>
    </lineage>
</organism>
<dbReference type="KEGG" id="bcom:BAUCODRAFT_31802"/>
<dbReference type="AlphaFoldDB" id="M2N1I9"/>